<dbReference type="Pfam" id="PF10545">
    <property type="entry name" value="MADF_DNA_bdg"/>
    <property type="match status" value="1"/>
</dbReference>
<dbReference type="OrthoDB" id="7540739at2759"/>
<dbReference type="SMART" id="SM00595">
    <property type="entry name" value="MADF"/>
    <property type="match status" value="1"/>
</dbReference>
<sequence length="331" mass="37786">MTSRRLQECIEEFIEIYRNEPCLWQIKCKDYHDRARREAAYSKLVEKLKEVEPSANKESVVKKINNIRSNYRKELKKVKASSKTGSGTDDIYEPKLWYFKLLCFLNDQDIPRKSRTNIESDNDETRIELPDLGSPAGLSFPDSLTGRPQLCTDDFAPDRGWTASWISPSVVGSPMMDQEYDIGITSGKSVPDGSIEDADESPVCTKDENSSEPAACTSASTPQYNRPRPSKRNLSSDQEALTNDVLLSINNHFKRPANQDDRFDIFGKNVAMKLRDLPKQQRLIAEKIINETLFEAEMGNLTMSQGLTYQHQHQLHTINPTPPPMYQQYQQ</sequence>
<evidence type="ECO:0000259" key="2">
    <source>
        <dbReference type="PROSITE" id="PS51029"/>
    </source>
</evidence>
<name>A0A6J1QEL3_9HYME</name>
<dbReference type="PANTHER" id="PTHR21505">
    <property type="entry name" value="MADF DOMAIN-CONTAINING PROTEIN-RELATED"/>
    <property type="match status" value="1"/>
</dbReference>
<accession>A0A6J1QEL3</accession>
<evidence type="ECO:0000313" key="4">
    <source>
        <dbReference type="RefSeq" id="XP_024879150.1"/>
    </source>
</evidence>
<protein>
    <submittedName>
        <fullName evidence="4">Uncharacterized protein LOC112459340</fullName>
    </submittedName>
</protein>
<keyword evidence="3" id="KW-1185">Reference proteome</keyword>
<gene>
    <name evidence="4" type="primary">LOC112459340</name>
</gene>
<feature type="compositionally biased region" description="Basic and acidic residues" evidence="1">
    <location>
        <begin position="115"/>
        <end position="129"/>
    </location>
</feature>
<dbReference type="PANTHER" id="PTHR21505:SF8">
    <property type="entry name" value="DPT-YFP REPRESSOR BY OVEREXPRESSION, ISOFORM D-RELATED"/>
    <property type="match status" value="1"/>
</dbReference>
<feature type="domain" description="MADF" evidence="2">
    <location>
        <begin position="12"/>
        <end position="110"/>
    </location>
</feature>
<dbReference type="InterPro" id="IPR006578">
    <property type="entry name" value="MADF-dom"/>
</dbReference>
<evidence type="ECO:0000313" key="3">
    <source>
        <dbReference type="Proteomes" id="UP000504618"/>
    </source>
</evidence>
<dbReference type="AlphaFoldDB" id="A0A6J1QEL3"/>
<organism evidence="3 4">
    <name type="scientific">Temnothorax curvispinosus</name>
    <dbReference type="NCBI Taxonomy" id="300111"/>
    <lineage>
        <taxon>Eukaryota</taxon>
        <taxon>Metazoa</taxon>
        <taxon>Ecdysozoa</taxon>
        <taxon>Arthropoda</taxon>
        <taxon>Hexapoda</taxon>
        <taxon>Insecta</taxon>
        <taxon>Pterygota</taxon>
        <taxon>Neoptera</taxon>
        <taxon>Endopterygota</taxon>
        <taxon>Hymenoptera</taxon>
        <taxon>Apocrita</taxon>
        <taxon>Aculeata</taxon>
        <taxon>Formicoidea</taxon>
        <taxon>Formicidae</taxon>
        <taxon>Myrmicinae</taxon>
        <taxon>Temnothorax</taxon>
    </lineage>
</organism>
<proteinExistence type="predicted"/>
<feature type="region of interest" description="Disordered" evidence="1">
    <location>
        <begin position="115"/>
        <end position="135"/>
    </location>
</feature>
<dbReference type="RefSeq" id="XP_024879150.1">
    <property type="nucleotide sequence ID" value="XM_025023382.1"/>
</dbReference>
<dbReference type="PROSITE" id="PS51029">
    <property type="entry name" value="MADF"/>
    <property type="match status" value="1"/>
</dbReference>
<reference evidence="4" key="1">
    <citation type="submission" date="2025-08" db="UniProtKB">
        <authorList>
            <consortium name="RefSeq"/>
        </authorList>
    </citation>
    <scope>IDENTIFICATION</scope>
    <source>
        <tissue evidence="4">Whole body</tissue>
    </source>
</reference>
<feature type="region of interest" description="Disordered" evidence="1">
    <location>
        <begin position="183"/>
        <end position="238"/>
    </location>
</feature>
<dbReference type="Proteomes" id="UP000504618">
    <property type="component" value="Unplaced"/>
</dbReference>
<dbReference type="GeneID" id="112459340"/>
<evidence type="ECO:0000256" key="1">
    <source>
        <dbReference type="SAM" id="MobiDB-lite"/>
    </source>
</evidence>